<keyword evidence="2" id="KW-1185">Reference proteome</keyword>
<protein>
    <submittedName>
        <fullName evidence="1">Uncharacterized protein</fullName>
    </submittedName>
</protein>
<sequence>MCLFPATCEGYVFQRPLEKLWCFLATFRETYTIIPTVREPMPHLVSRAVFFSVKRNTPRDTSEEIYSSTYRIPTALAASTMAEFPWHTIYRIGSTALIALTLAKSMIISEPYGESGLAFLQSHSLYPLFVPQPPSSFLSWCSPLVRGCRVSVCRYFYIKGLH</sequence>
<reference evidence="1 2" key="1">
    <citation type="submission" date="2019-03" db="EMBL/GenBank/DDBJ databases">
        <title>Genomic Encyclopedia of Type Strains, Phase IV (KMG-IV): sequencing the most valuable type-strain genomes for metagenomic binning, comparative biology and taxonomic classification.</title>
        <authorList>
            <person name="Goeker M."/>
        </authorList>
    </citation>
    <scope>NUCLEOTIDE SEQUENCE [LARGE SCALE GENOMIC DNA]</scope>
    <source>
        <strain evidence="1 2">DSM 15969</strain>
    </source>
</reference>
<name>A0A4R1Q2R5_9FIRM</name>
<comment type="caution">
    <text evidence="1">The sequence shown here is derived from an EMBL/GenBank/DDBJ whole genome shotgun (WGS) entry which is preliminary data.</text>
</comment>
<gene>
    <name evidence="1" type="ORF">EV210_103334</name>
</gene>
<dbReference type="AlphaFoldDB" id="A0A4R1Q2R5"/>
<organism evidence="1 2">
    <name type="scientific">Anaerospora hongkongensis</name>
    <dbReference type="NCBI Taxonomy" id="244830"/>
    <lineage>
        <taxon>Bacteria</taxon>
        <taxon>Bacillati</taxon>
        <taxon>Bacillota</taxon>
        <taxon>Negativicutes</taxon>
        <taxon>Selenomonadales</taxon>
        <taxon>Sporomusaceae</taxon>
        <taxon>Anaerospora</taxon>
    </lineage>
</organism>
<dbReference type="Proteomes" id="UP000295063">
    <property type="component" value="Unassembled WGS sequence"/>
</dbReference>
<proteinExistence type="predicted"/>
<accession>A0A4R1Q2R5</accession>
<dbReference type="EMBL" id="SLUI01000003">
    <property type="protein sequence ID" value="TCL38850.1"/>
    <property type="molecule type" value="Genomic_DNA"/>
</dbReference>
<evidence type="ECO:0000313" key="2">
    <source>
        <dbReference type="Proteomes" id="UP000295063"/>
    </source>
</evidence>
<evidence type="ECO:0000313" key="1">
    <source>
        <dbReference type="EMBL" id="TCL38850.1"/>
    </source>
</evidence>